<dbReference type="SMART" id="SM00631">
    <property type="entry name" value="Zn_pept"/>
    <property type="match status" value="1"/>
</dbReference>
<evidence type="ECO:0000256" key="4">
    <source>
        <dbReference type="ARBA" id="ARBA00022801"/>
    </source>
</evidence>
<dbReference type="PANTHER" id="PTHR11705">
    <property type="entry name" value="PROTEASE FAMILY M14 CARBOXYPEPTIDASE A,B"/>
    <property type="match status" value="1"/>
</dbReference>
<accession>A0ABT0CEM3</accession>
<name>A0ABT0CEM3_THEVL</name>
<dbReference type="PRINTS" id="PR00765">
    <property type="entry name" value="CRBOXYPTASEA"/>
</dbReference>
<dbReference type="SUPFAM" id="SSF53187">
    <property type="entry name" value="Zn-dependent exopeptidases"/>
    <property type="match status" value="1"/>
</dbReference>
<dbReference type="InterPro" id="IPR000834">
    <property type="entry name" value="Peptidase_M14"/>
</dbReference>
<evidence type="ECO:0000256" key="6">
    <source>
        <dbReference type="ARBA" id="ARBA00023049"/>
    </source>
</evidence>
<evidence type="ECO:0000256" key="1">
    <source>
        <dbReference type="ARBA" id="ARBA00001947"/>
    </source>
</evidence>
<dbReference type="Proteomes" id="UP000830835">
    <property type="component" value="Unassembled WGS sequence"/>
</dbReference>
<dbReference type="EMBL" id="JAFIRA010000049">
    <property type="protein sequence ID" value="MCJ2544167.1"/>
    <property type="molecule type" value="Genomic_DNA"/>
</dbReference>
<keyword evidence="10" id="KW-1185">Reference proteome</keyword>
<evidence type="ECO:0000313" key="9">
    <source>
        <dbReference type="EMBL" id="MCJ2544167.1"/>
    </source>
</evidence>
<proteinExistence type="inferred from homology"/>
<keyword evidence="6" id="KW-0482">Metalloprotease</keyword>
<comment type="caution">
    <text evidence="9">The sequence shown here is derived from an EMBL/GenBank/DDBJ whole genome shotgun (WGS) entry which is preliminary data.</text>
</comment>
<feature type="active site" description="Proton donor/acceptor" evidence="7">
    <location>
        <position position="341"/>
    </location>
</feature>
<protein>
    <submittedName>
        <fullName evidence="9">Carboxypeptidase</fullName>
    </submittedName>
</protein>
<evidence type="ECO:0000256" key="2">
    <source>
        <dbReference type="ARBA" id="ARBA00005988"/>
    </source>
</evidence>
<keyword evidence="9" id="KW-0121">Carboxypeptidase</keyword>
<keyword evidence="5" id="KW-0862">Zinc</keyword>
<comment type="cofactor">
    <cofactor evidence="1">
        <name>Zn(2+)</name>
        <dbReference type="ChEBI" id="CHEBI:29105"/>
    </cofactor>
</comment>
<dbReference type="RefSeq" id="WP_244352442.1">
    <property type="nucleotide sequence ID" value="NZ_JAFIRA010000049.1"/>
</dbReference>
<dbReference type="PROSITE" id="PS52035">
    <property type="entry name" value="PEPTIDASE_M14"/>
    <property type="match status" value="1"/>
</dbReference>
<organism evidence="9 10">
    <name type="scientific">Thermostichus vulcanus str. 'Rupite'</name>
    <dbReference type="NCBI Taxonomy" id="2813851"/>
    <lineage>
        <taxon>Bacteria</taxon>
        <taxon>Bacillati</taxon>
        <taxon>Cyanobacteriota</taxon>
        <taxon>Cyanophyceae</taxon>
        <taxon>Thermostichales</taxon>
        <taxon>Thermostichaceae</taxon>
        <taxon>Thermostichus</taxon>
    </lineage>
</organism>
<dbReference type="Pfam" id="PF00246">
    <property type="entry name" value="Peptidase_M14"/>
    <property type="match status" value="1"/>
</dbReference>
<dbReference type="CDD" id="cd06905">
    <property type="entry name" value="M14-like"/>
    <property type="match status" value="1"/>
</dbReference>
<feature type="domain" description="Peptidase M14" evidence="8">
    <location>
        <begin position="10"/>
        <end position="364"/>
    </location>
</feature>
<evidence type="ECO:0000256" key="3">
    <source>
        <dbReference type="ARBA" id="ARBA00022670"/>
    </source>
</evidence>
<evidence type="ECO:0000256" key="7">
    <source>
        <dbReference type="PROSITE-ProRule" id="PRU01379"/>
    </source>
</evidence>
<gene>
    <name evidence="9" type="ORF">JX360_14860</name>
</gene>
<sequence>MSVAPFDFSHFFTHAEILDFLQQMAAAYPDLMQWEVIGHSYEGRDIPLATLTQQNTGPALEKPAYWLDANTHAGEVTGSAVALYDIYYLLTHYGQEERVTRLLDGYTVYVLPRIAVDGSEKYLTTPYRLRSGTRPYPQPDPQPGLYPEDVNGDGKILQMRKVDPCGAWKVSSLDPRILVRRDPEEFGGTYYHLMTEGLIRDFDGYDLPLAPTLEGLDFNRNYPHEWAPENEQVGAGDFPYSEPETRAIGEFLRTHRNINGFVTYHTSSAVHIRAYATHPDEHYPPEDLDIHKLIGEKATEITGYPTISGYHHFRYHPKKVSHGNFNSYAYDAFGWYGFTTELWDLPTEAGVEKKDFIQWFRWHPEADDLKMLKWNDQVLGGRGFIDWQPFEHPQLGPVEIGGWDYKAVWQNVPPELLPELCEKHCRFAIAHALMSPRLALARSEVHPLGKTADGSQCLFRVVVQYENQGFLPTYTSQKALERKAVRPIQVSLDLPEGSRLIMGSQQQEIGHLEGRSNKAYGEIMSSSAGIDYRRKVEWVIQAPEGSSLEIVAQAERAGTVRTQLLLES</sequence>
<dbReference type="GO" id="GO:0004180">
    <property type="term" value="F:carboxypeptidase activity"/>
    <property type="evidence" value="ECO:0007669"/>
    <property type="project" value="UniProtKB-KW"/>
</dbReference>
<comment type="similarity">
    <text evidence="2 7">Belongs to the peptidase M14 family.</text>
</comment>
<keyword evidence="4" id="KW-0378">Hydrolase</keyword>
<reference evidence="9" key="1">
    <citation type="submission" date="2021-02" db="EMBL/GenBank/DDBJ databases">
        <title>The CRISPR/cas machinery reduction and long-range gene transfer in the hot spring cyanobacterium Synechococcus.</title>
        <authorList>
            <person name="Dvorak P."/>
            <person name="Jahodarova E."/>
            <person name="Hasler P."/>
            <person name="Poulickova A."/>
        </authorList>
    </citation>
    <scope>NUCLEOTIDE SEQUENCE</scope>
    <source>
        <strain evidence="9">Rupite</strain>
    </source>
</reference>
<evidence type="ECO:0000313" key="10">
    <source>
        <dbReference type="Proteomes" id="UP000830835"/>
    </source>
</evidence>
<dbReference type="Gene3D" id="3.40.630.10">
    <property type="entry name" value="Zn peptidases"/>
    <property type="match status" value="1"/>
</dbReference>
<evidence type="ECO:0000256" key="5">
    <source>
        <dbReference type="ARBA" id="ARBA00022833"/>
    </source>
</evidence>
<dbReference type="PANTHER" id="PTHR11705:SF143">
    <property type="entry name" value="SLL0236 PROTEIN"/>
    <property type="match status" value="1"/>
</dbReference>
<keyword evidence="3" id="KW-0645">Protease</keyword>
<evidence type="ECO:0000259" key="8">
    <source>
        <dbReference type="PROSITE" id="PS52035"/>
    </source>
</evidence>